<keyword evidence="10" id="KW-1185">Reference proteome</keyword>
<dbReference type="Proteomes" id="UP000190625">
    <property type="component" value="Unassembled WGS sequence"/>
</dbReference>
<gene>
    <name evidence="7" type="primary">recO</name>
    <name evidence="9" type="ORF">SAMN02745118_01619</name>
</gene>
<keyword evidence="3 7" id="KW-0227">DNA damage</keyword>
<dbReference type="InterPro" id="IPR012340">
    <property type="entry name" value="NA-bd_OB-fold"/>
</dbReference>
<dbReference type="OrthoDB" id="9797083at2"/>
<dbReference type="Gene3D" id="2.40.50.140">
    <property type="entry name" value="Nucleic acid-binding proteins"/>
    <property type="match status" value="1"/>
</dbReference>
<reference evidence="10" key="1">
    <citation type="submission" date="2017-02" db="EMBL/GenBank/DDBJ databases">
        <authorList>
            <person name="Varghese N."/>
            <person name="Submissions S."/>
        </authorList>
    </citation>
    <scope>NUCLEOTIDE SEQUENCE [LARGE SCALE GENOMIC DNA]</scope>
    <source>
        <strain evidence="10">ATCC BAA-73</strain>
    </source>
</reference>
<evidence type="ECO:0000256" key="4">
    <source>
        <dbReference type="ARBA" id="ARBA00023172"/>
    </source>
</evidence>
<dbReference type="AlphaFoldDB" id="A0A1T4MX11"/>
<dbReference type="GO" id="GO:0043590">
    <property type="term" value="C:bacterial nucleoid"/>
    <property type="evidence" value="ECO:0007669"/>
    <property type="project" value="TreeGrafter"/>
</dbReference>
<dbReference type="EMBL" id="FUWM01000012">
    <property type="protein sequence ID" value="SJZ71451.1"/>
    <property type="molecule type" value="Genomic_DNA"/>
</dbReference>
<dbReference type="Pfam" id="PF11967">
    <property type="entry name" value="RecO_N"/>
    <property type="match status" value="1"/>
</dbReference>
<dbReference type="InterPro" id="IPR037278">
    <property type="entry name" value="ARFGAP/RecO"/>
</dbReference>
<evidence type="ECO:0000256" key="7">
    <source>
        <dbReference type="HAMAP-Rule" id="MF_00201"/>
    </source>
</evidence>
<comment type="similarity">
    <text evidence="1 7">Belongs to the RecO family.</text>
</comment>
<keyword evidence="4 7" id="KW-0233">DNA recombination</keyword>
<evidence type="ECO:0000256" key="5">
    <source>
        <dbReference type="ARBA" id="ARBA00023204"/>
    </source>
</evidence>
<dbReference type="InterPro" id="IPR022572">
    <property type="entry name" value="DNA_rep/recomb_RecO_N"/>
</dbReference>
<protein>
    <recommendedName>
        <fullName evidence="2 7">DNA repair protein RecO</fullName>
    </recommendedName>
    <alternativeName>
        <fullName evidence="6 7">Recombination protein O</fullName>
    </alternativeName>
</protein>
<dbReference type="GO" id="GO:0006310">
    <property type="term" value="P:DNA recombination"/>
    <property type="evidence" value="ECO:0007669"/>
    <property type="project" value="UniProtKB-UniRule"/>
</dbReference>
<dbReference type="PANTHER" id="PTHR33991">
    <property type="entry name" value="DNA REPAIR PROTEIN RECO"/>
    <property type="match status" value="1"/>
</dbReference>
<evidence type="ECO:0000313" key="10">
    <source>
        <dbReference type="Proteomes" id="UP000190625"/>
    </source>
</evidence>
<evidence type="ECO:0000259" key="8">
    <source>
        <dbReference type="Pfam" id="PF11967"/>
    </source>
</evidence>
<dbReference type="GO" id="GO:0006302">
    <property type="term" value="P:double-strand break repair"/>
    <property type="evidence" value="ECO:0007669"/>
    <property type="project" value="TreeGrafter"/>
</dbReference>
<dbReference type="PANTHER" id="PTHR33991:SF1">
    <property type="entry name" value="DNA REPAIR PROTEIN RECO"/>
    <property type="match status" value="1"/>
</dbReference>
<organism evidence="9 10">
    <name type="scientific">Selenihalanaerobacter shriftii</name>
    <dbReference type="NCBI Taxonomy" id="142842"/>
    <lineage>
        <taxon>Bacteria</taxon>
        <taxon>Bacillati</taxon>
        <taxon>Bacillota</taxon>
        <taxon>Clostridia</taxon>
        <taxon>Halanaerobiales</taxon>
        <taxon>Halobacteroidaceae</taxon>
        <taxon>Selenihalanaerobacter</taxon>
    </lineage>
</organism>
<evidence type="ECO:0000256" key="2">
    <source>
        <dbReference type="ARBA" id="ARBA00021310"/>
    </source>
</evidence>
<keyword evidence="5 7" id="KW-0234">DNA repair</keyword>
<evidence type="ECO:0000256" key="6">
    <source>
        <dbReference type="ARBA" id="ARBA00033409"/>
    </source>
</evidence>
<accession>A0A1T4MX11</accession>
<dbReference type="NCBIfam" id="TIGR00613">
    <property type="entry name" value="reco"/>
    <property type="match status" value="1"/>
</dbReference>
<dbReference type="InterPro" id="IPR042242">
    <property type="entry name" value="RecO_C"/>
</dbReference>
<sequence>MSLYKTEAIVLRHYELGEADKIIVLYTRNNGKVKAVANGVRKTKSRLAGGVELFTYNDLLLYKGKSLFTISQCEIMNSFANLRGDLFKMAYASYLTEVVNEFAIEEEKNEPLFALILTTLYLLSEKDDLELIIRFFELRLLNLLGYRPEVTGCVECDKVINKIKRVKFSSQSGGIVCTECSSFDQYAMHISRGALAIMQRLLEIDYRKLDRLKVPDNFRRELAKILPNYLQSIIEKKLKSLDFIQTLSHMET</sequence>
<evidence type="ECO:0000256" key="3">
    <source>
        <dbReference type="ARBA" id="ARBA00022763"/>
    </source>
</evidence>
<dbReference type="Pfam" id="PF02565">
    <property type="entry name" value="RecO_C"/>
    <property type="match status" value="1"/>
</dbReference>
<dbReference type="SUPFAM" id="SSF50249">
    <property type="entry name" value="Nucleic acid-binding proteins"/>
    <property type="match status" value="1"/>
</dbReference>
<dbReference type="SUPFAM" id="SSF57863">
    <property type="entry name" value="ArfGap/RecO-like zinc finger"/>
    <property type="match status" value="1"/>
</dbReference>
<evidence type="ECO:0000256" key="1">
    <source>
        <dbReference type="ARBA" id="ARBA00007452"/>
    </source>
</evidence>
<comment type="function">
    <text evidence="7">Involved in DNA repair and RecF pathway recombination.</text>
</comment>
<feature type="domain" description="DNA replication/recombination mediator RecO N-terminal" evidence="8">
    <location>
        <begin position="1"/>
        <end position="79"/>
    </location>
</feature>
<proteinExistence type="inferred from homology"/>
<dbReference type="STRING" id="142842.SAMN02745118_01619"/>
<dbReference type="HAMAP" id="MF_00201">
    <property type="entry name" value="RecO"/>
    <property type="match status" value="1"/>
</dbReference>
<dbReference type="RefSeq" id="WP_078810086.1">
    <property type="nucleotide sequence ID" value="NZ_FUWM01000012.1"/>
</dbReference>
<evidence type="ECO:0000313" key="9">
    <source>
        <dbReference type="EMBL" id="SJZ71451.1"/>
    </source>
</evidence>
<name>A0A1T4MX11_9FIRM</name>
<dbReference type="InterPro" id="IPR003717">
    <property type="entry name" value="RecO"/>
</dbReference>
<dbReference type="Gene3D" id="1.20.1440.120">
    <property type="entry name" value="Recombination protein O, C-terminal domain"/>
    <property type="match status" value="1"/>
</dbReference>